<dbReference type="Gene3D" id="3.20.20.380">
    <property type="entry name" value="Copper homeostasis (CutC) domain"/>
    <property type="match status" value="1"/>
</dbReference>
<feature type="region of interest" description="Disordered" evidence="3">
    <location>
        <begin position="338"/>
        <end position="364"/>
    </location>
</feature>
<dbReference type="PANTHER" id="PTHR12598">
    <property type="entry name" value="COPPER HOMEOSTASIS PROTEIN CUTC"/>
    <property type="match status" value="1"/>
</dbReference>
<protein>
    <recommendedName>
        <fullName evidence="2">Copper homeostasis protein cutC homolog</fullName>
    </recommendedName>
</protein>
<feature type="compositionally biased region" description="Basic and acidic residues" evidence="3">
    <location>
        <begin position="73"/>
        <end position="84"/>
    </location>
</feature>
<proteinExistence type="inferred from homology"/>
<dbReference type="SUPFAM" id="SSF110395">
    <property type="entry name" value="CutC-like"/>
    <property type="match status" value="1"/>
</dbReference>
<dbReference type="STRING" id="196109.A0A136IUT4"/>
<feature type="compositionally biased region" description="Pro residues" evidence="3">
    <location>
        <begin position="101"/>
        <end position="111"/>
    </location>
</feature>
<accession>A0A136IUT4</accession>
<dbReference type="EMBL" id="KQ964257">
    <property type="protein sequence ID" value="KXJ88804.1"/>
    <property type="molecule type" value="Genomic_DNA"/>
</dbReference>
<gene>
    <name evidence="4" type="ORF">Micbo1qcDRAFT_213932</name>
</gene>
<feature type="compositionally biased region" description="Basic and acidic residues" evidence="3">
    <location>
        <begin position="344"/>
        <end position="353"/>
    </location>
</feature>
<evidence type="ECO:0000313" key="4">
    <source>
        <dbReference type="EMBL" id="KXJ88804.1"/>
    </source>
</evidence>
<dbReference type="InterPro" id="IPR005627">
    <property type="entry name" value="CutC-like"/>
</dbReference>
<reference evidence="5" key="1">
    <citation type="submission" date="2016-02" db="EMBL/GenBank/DDBJ databases">
        <title>Draft genome sequence of Microdochium bolleyi, a fungal endophyte of beachgrass.</title>
        <authorList>
            <consortium name="DOE Joint Genome Institute"/>
            <person name="David A.S."/>
            <person name="May G."/>
            <person name="Haridas S."/>
            <person name="Lim J."/>
            <person name="Wang M."/>
            <person name="Labutti K."/>
            <person name="Lipzen A."/>
            <person name="Barry K."/>
            <person name="Grigoriev I.V."/>
        </authorList>
    </citation>
    <scope>NUCLEOTIDE SEQUENCE [LARGE SCALE GENOMIC DNA]</scope>
    <source>
        <strain evidence="5">J235TASD1</strain>
    </source>
</reference>
<dbReference type="InterPro" id="IPR036822">
    <property type="entry name" value="CutC-like_dom_sf"/>
</dbReference>
<evidence type="ECO:0000256" key="1">
    <source>
        <dbReference type="ARBA" id="ARBA00007768"/>
    </source>
</evidence>
<dbReference type="Proteomes" id="UP000070501">
    <property type="component" value="Unassembled WGS sequence"/>
</dbReference>
<sequence length="400" mass="41449">MSAPLSGRRSRPAALLEIPIFGATSAAAAVAAGAARLELNAAGSYPAGGTTPSVAELTAVTGTLSQAQISKGHQHEEDVREQQQDQHNAVAVPVRVMIRPRGPPPPTPSPPSAGHDGGGEEEMHQHRGQETMLDFVYTPDEVDAMETSIHALKPHLDLARGDGFVFGALRRAAEPDSARRPAPPPLASSALRADQDINIDDVTCARLVAAARPFVCVFHRAFDVLVTAAAAGQKRHSVVAGITTAAARSLPDPVLPLTNLLRRVRDLGFAGILTSGGLGNAVDHVSPTSGDGGHDGFLAEIMKLADVIGLEIIVGGGVRSVNVAGILRGLRHSTTTAAALPESVHGDSDEAGKKRGLGAAEKTPLHPWVHSSCLTTKGSENVNGDEVTRIIQALGPPKSS</sequence>
<keyword evidence="5" id="KW-1185">Reference proteome</keyword>
<dbReference type="PANTHER" id="PTHR12598:SF0">
    <property type="entry name" value="COPPER HOMEOSTASIS PROTEIN CUTC HOMOLOG"/>
    <property type="match status" value="1"/>
</dbReference>
<name>A0A136IUT4_9PEZI</name>
<evidence type="ECO:0000313" key="5">
    <source>
        <dbReference type="Proteomes" id="UP000070501"/>
    </source>
</evidence>
<dbReference type="OrthoDB" id="7392499at2759"/>
<dbReference type="AlphaFoldDB" id="A0A136IUT4"/>
<evidence type="ECO:0000256" key="3">
    <source>
        <dbReference type="SAM" id="MobiDB-lite"/>
    </source>
</evidence>
<organism evidence="4 5">
    <name type="scientific">Microdochium bolleyi</name>
    <dbReference type="NCBI Taxonomy" id="196109"/>
    <lineage>
        <taxon>Eukaryota</taxon>
        <taxon>Fungi</taxon>
        <taxon>Dikarya</taxon>
        <taxon>Ascomycota</taxon>
        <taxon>Pezizomycotina</taxon>
        <taxon>Sordariomycetes</taxon>
        <taxon>Xylariomycetidae</taxon>
        <taxon>Xylariales</taxon>
        <taxon>Microdochiaceae</taxon>
        <taxon>Microdochium</taxon>
    </lineage>
</organism>
<evidence type="ECO:0000256" key="2">
    <source>
        <dbReference type="ARBA" id="ARBA00019014"/>
    </source>
</evidence>
<feature type="region of interest" description="Disordered" evidence="3">
    <location>
        <begin position="66"/>
        <end position="126"/>
    </location>
</feature>
<dbReference type="GO" id="GO:0005507">
    <property type="term" value="F:copper ion binding"/>
    <property type="evidence" value="ECO:0007669"/>
    <property type="project" value="TreeGrafter"/>
</dbReference>
<feature type="compositionally biased region" description="Basic and acidic residues" evidence="3">
    <location>
        <begin position="117"/>
        <end position="126"/>
    </location>
</feature>
<comment type="similarity">
    <text evidence="1">Belongs to the CutC family.</text>
</comment>
<dbReference type="InParanoid" id="A0A136IUT4"/>